<evidence type="ECO:0000259" key="1">
    <source>
        <dbReference type="Pfam" id="PF21527"/>
    </source>
</evidence>
<comment type="caution">
    <text evidence="2">The sequence shown here is derived from an EMBL/GenBank/DDBJ whole genome shotgun (WGS) entry which is preliminary data.</text>
</comment>
<accession>A0ABU4SEM3</accession>
<reference evidence="3" key="1">
    <citation type="journal article" date="2024" name="Toxins">
        <title>Genome Sequence Analysis of Native Xenorhabdus Strains Isolated from Entomopathogenic Nematodes in Argentina.</title>
        <authorList>
            <person name="Palma L."/>
            <person name="Frizzo L."/>
            <person name="Kaiser S."/>
            <person name="Berry C."/>
            <person name="Caballero P."/>
            <person name="Bode H.B."/>
            <person name="Del Valle E.E."/>
        </authorList>
    </citation>
    <scope>NUCLEOTIDE SEQUENCE [LARGE SCALE GENOMIC DNA]</scope>
    <source>
        <strain evidence="3">12</strain>
    </source>
</reference>
<protein>
    <recommendedName>
        <fullName evidence="1">Putative adhesin Stv domain-containing protein</fullName>
    </recommendedName>
</protein>
<keyword evidence="3" id="KW-1185">Reference proteome</keyword>
<organism evidence="2 3">
    <name type="scientific">Xenorhabdus santafensis</name>
    <dbReference type="NCBI Taxonomy" id="2582833"/>
    <lineage>
        <taxon>Bacteria</taxon>
        <taxon>Pseudomonadati</taxon>
        <taxon>Pseudomonadota</taxon>
        <taxon>Gammaproteobacteria</taxon>
        <taxon>Enterobacterales</taxon>
        <taxon>Morganellaceae</taxon>
        <taxon>Xenorhabdus</taxon>
    </lineage>
</organism>
<dbReference type="Pfam" id="PF21527">
    <property type="entry name" value="Stv"/>
    <property type="match status" value="1"/>
</dbReference>
<dbReference type="InterPro" id="IPR049002">
    <property type="entry name" value="Stv"/>
</dbReference>
<proteinExistence type="predicted"/>
<dbReference type="RefSeq" id="WP_319931628.1">
    <property type="nucleotide sequence ID" value="NZ_VCDN01000110.1"/>
</dbReference>
<name>A0ABU4SEM3_9GAMM</name>
<dbReference type="EMBL" id="VCDN01000110">
    <property type="protein sequence ID" value="MDX7989256.1"/>
    <property type="molecule type" value="Genomic_DNA"/>
</dbReference>
<sequence>MKILTYKNLVIKNNKNPVEKAIILAHGGFTPVSCCGFLQGSGFTDIPEGITLAFNCLHDNVSLGGQMARAILRTNEQNTYPIAEKVTGPRRINNYSLSFSNDFETNTPTKEVDIITVAPHGKVHLSDIFTGIRMLNLNYNYIYFAACRIDSSRSISISRVTNP</sequence>
<feature type="domain" description="Putative adhesin Stv" evidence="1">
    <location>
        <begin position="21"/>
        <end position="148"/>
    </location>
</feature>
<evidence type="ECO:0000313" key="2">
    <source>
        <dbReference type="EMBL" id="MDX7989256.1"/>
    </source>
</evidence>
<gene>
    <name evidence="2" type="ORF">FE392_18425</name>
</gene>
<evidence type="ECO:0000313" key="3">
    <source>
        <dbReference type="Proteomes" id="UP001271890"/>
    </source>
</evidence>
<dbReference type="Proteomes" id="UP001271890">
    <property type="component" value="Unassembled WGS sequence"/>
</dbReference>